<organism evidence="2 3">
    <name type="scientific">Nonomuraea longicatena</name>
    <dbReference type="NCBI Taxonomy" id="83682"/>
    <lineage>
        <taxon>Bacteria</taxon>
        <taxon>Bacillati</taxon>
        <taxon>Actinomycetota</taxon>
        <taxon>Actinomycetes</taxon>
        <taxon>Streptosporangiales</taxon>
        <taxon>Streptosporangiaceae</taxon>
        <taxon>Nonomuraea</taxon>
    </lineage>
</organism>
<gene>
    <name evidence="2" type="ORF">GCM10009560_35170</name>
</gene>
<evidence type="ECO:0008006" key="4">
    <source>
        <dbReference type="Google" id="ProtNLM"/>
    </source>
</evidence>
<accession>A0ABP4A6R9</accession>
<keyword evidence="1" id="KW-1133">Transmembrane helix</keyword>
<comment type="caution">
    <text evidence="2">The sequence shown here is derived from an EMBL/GenBank/DDBJ whole genome shotgun (WGS) entry which is preliminary data.</text>
</comment>
<proteinExistence type="predicted"/>
<keyword evidence="1" id="KW-0472">Membrane</keyword>
<feature type="transmembrane region" description="Helical" evidence="1">
    <location>
        <begin position="43"/>
        <end position="61"/>
    </location>
</feature>
<sequence>MTQVATRPSAFLLVGVIADGAFKAVLGAAFIVGAAWIGELLGVAAWLMVVAGAVLVITGTIEMGYVRRRPMSTYLRLMIAYDGGWVLTALAGVLLAWRGNGAGGEMWIGYQSIAPIAFTALLLTGTRRAHADLEDADHF</sequence>
<feature type="transmembrane region" description="Helical" evidence="1">
    <location>
        <begin position="73"/>
        <end position="95"/>
    </location>
</feature>
<evidence type="ECO:0000313" key="2">
    <source>
        <dbReference type="EMBL" id="GAA0930599.1"/>
    </source>
</evidence>
<dbReference type="RefSeq" id="WP_343950948.1">
    <property type="nucleotide sequence ID" value="NZ_BAAAHQ010000016.1"/>
</dbReference>
<keyword evidence="3" id="KW-1185">Reference proteome</keyword>
<reference evidence="3" key="1">
    <citation type="journal article" date="2019" name="Int. J. Syst. Evol. Microbiol.">
        <title>The Global Catalogue of Microorganisms (GCM) 10K type strain sequencing project: providing services to taxonomists for standard genome sequencing and annotation.</title>
        <authorList>
            <consortium name="The Broad Institute Genomics Platform"/>
            <consortium name="The Broad Institute Genome Sequencing Center for Infectious Disease"/>
            <person name="Wu L."/>
            <person name="Ma J."/>
        </authorList>
    </citation>
    <scope>NUCLEOTIDE SEQUENCE [LARGE SCALE GENOMIC DNA]</scope>
    <source>
        <strain evidence="3">JCM 11136</strain>
    </source>
</reference>
<protein>
    <recommendedName>
        <fullName evidence="4">Integral membrane protein</fullName>
    </recommendedName>
</protein>
<name>A0ABP4A6R9_9ACTN</name>
<feature type="transmembrane region" description="Helical" evidence="1">
    <location>
        <begin position="107"/>
        <end position="124"/>
    </location>
</feature>
<evidence type="ECO:0000313" key="3">
    <source>
        <dbReference type="Proteomes" id="UP001501578"/>
    </source>
</evidence>
<keyword evidence="1" id="KW-0812">Transmembrane</keyword>
<dbReference type="Proteomes" id="UP001501578">
    <property type="component" value="Unassembled WGS sequence"/>
</dbReference>
<feature type="transmembrane region" description="Helical" evidence="1">
    <location>
        <begin position="12"/>
        <end position="37"/>
    </location>
</feature>
<dbReference type="EMBL" id="BAAAHQ010000016">
    <property type="protein sequence ID" value="GAA0930599.1"/>
    <property type="molecule type" value="Genomic_DNA"/>
</dbReference>
<evidence type="ECO:0000256" key="1">
    <source>
        <dbReference type="SAM" id="Phobius"/>
    </source>
</evidence>